<evidence type="ECO:0000259" key="7">
    <source>
        <dbReference type="Pfam" id="PF24064"/>
    </source>
</evidence>
<feature type="domain" description="GATOR1 complex protein NPRL3 C-terminal HTH" evidence="7">
    <location>
        <begin position="798"/>
        <end position="843"/>
    </location>
</feature>
<gene>
    <name evidence="8" type="ORF">CONLIGDRAFT_567780</name>
</gene>
<dbReference type="AlphaFoldDB" id="A0A1J7J6B9"/>
<evidence type="ECO:0000256" key="5">
    <source>
        <dbReference type="RuleBase" id="RU368069"/>
    </source>
</evidence>
<comment type="function">
    <text evidence="3 5">Mediates inactivation of the TORC1 complex in response to amino acid starvation. Required for meiotic nuclear division.</text>
</comment>
<dbReference type="OrthoDB" id="18648at2759"/>
<dbReference type="FunCoup" id="A0A1J7J6B9">
    <property type="interactions" value="98"/>
</dbReference>
<evidence type="ECO:0000313" key="9">
    <source>
        <dbReference type="Proteomes" id="UP000182658"/>
    </source>
</evidence>
<dbReference type="PANTHER" id="PTHR13153">
    <property type="entry name" value="CGTHBA PROTEIN -14 GENE PROTEIN"/>
    <property type="match status" value="1"/>
</dbReference>
<evidence type="ECO:0000313" key="8">
    <source>
        <dbReference type="EMBL" id="OIW35021.1"/>
    </source>
</evidence>
<feature type="region of interest" description="Disordered" evidence="6">
    <location>
        <begin position="620"/>
        <end position="641"/>
    </location>
</feature>
<feature type="region of interest" description="Disordered" evidence="6">
    <location>
        <begin position="698"/>
        <end position="723"/>
    </location>
</feature>
<feature type="region of interest" description="Disordered" evidence="6">
    <location>
        <begin position="762"/>
        <end position="795"/>
    </location>
</feature>
<name>A0A1J7J6B9_9PEZI</name>
<dbReference type="InterPro" id="IPR056603">
    <property type="entry name" value="HTH_NPRL3"/>
</dbReference>
<proteinExistence type="inferred from homology"/>
<evidence type="ECO:0000256" key="3">
    <source>
        <dbReference type="ARBA" id="ARBA00025376"/>
    </source>
</evidence>
<evidence type="ECO:0000256" key="2">
    <source>
        <dbReference type="ARBA" id="ARBA00017880"/>
    </source>
</evidence>
<dbReference type="Proteomes" id="UP000182658">
    <property type="component" value="Unassembled WGS sequence"/>
</dbReference>
<feature type="compositionally biased region" description="Polar residues" evidence="6">
    <location>
        <begin position="763"/>
        <end position="782"/>
    </location>
</feature>
<evidence type="ECO:0000256" key="4">
    <source>
        <dbReference type="ARBA" id="ARBA00030028"/>
    </source>
</evidence>
<dbReference type="Pfam" id="PF03666">
    <property type="entry name" value="NPR3"/>
    <property type="match status" value="1"/>
</dbReference>
<reference evidence="8 9" key="1">
    <citation type="submission" date="2016-10" db="EMBL/GenBank/DDBJ databases">
        <title>Draft genome sequence of Coniochaeta ligniaria NRRL30616, a lignocellulolytic fungus for bioabatement of inhibitors in plant biomass hydrolysates.</title>
        <authorList>
            <consortium name="DOE Joint Genome Institute"/>
            <person name="Jimenez D.J."/>
            <person name="Hector R.E."/>
            <person name="Riley R."/>
            <person name="Sun H."/>
            <person name="Grigoriev I.V."/>
            <person name="Van Elsas J.D."/>
            <person name="Nichols N.N."/>
        </authorList>
    </citation>
    <scope>NUCLEOTIDE SEQUENCE [LARGE SCALE GENOMIC DNA]</scope>
    <source>
        <strain evidence="8 9">NRRL 30616</strain>
    </source>
</reference>
<feature type="compositionally biased region" description="Low complexity" evidence="6">
    <location>
        <begin position="623"/>
        <end position="640"/>
    </location>
</feature>
<protein>
    <recommendedName>
        <fullName evidence="2 5">Nitrogen permease regulator 3</fullName>
    </recommendedName>
    <alternativeName>
        <fullName evidence="4 5">Required for meiotic nuclear division protein 11</fullName>
    </alternativeName>
</protein>
<feature type="compositionally biased region" description="Basic and acidic residues" evidence="6">
    <location>
        <begin position="179"/>
        <end position="188"/>
    </location>
</feature>
<dbReference type="EMBL" id="KV875093">
    <property type="protein sequence ID" value="OIW35021.1"/>
    <property type="molecule type" value="Genomic_DNA"/>
</dbReference>
<dbReference type="STRING" id="1408157.A0A1J7J6B9"/>
<dbReference type="GO" id="GO:0051321">
    <property type="term" value="P:meiotic cell cycle"/>
    <property type="evidence" value="ECO:0007669"/>
    <property type="project" value="UniProtKB-UniRule"/>
</dbReference>
<comment type="similarity">
    <text evidence="1 5">Belongs to the NPR3 family.</text>
</comment>
<dbReference type="InParanoid" id="A0A1J7J6B9"/>
<sequence>MALPVLPNSSNFLAVALVINRPRAGPMLVFHYPPHVLPAHGRLGRKKDDEDELEDEDDIILERLEQPAGPSVNPAEFLQWNQDDHLFTESGSQIVPWEHVAGFPTKELESILTPARAYHKRLFQVSLEPLVCVSYPIYVPENGVWKKKKKSKREEKRKGTKKEEEDAAQAAAEVVAQEEESKTTEADHVEVRDMAAMPANNDDEVEEKKSSMTMFNLVFILKPQKHEVRDLVDIMFVNIIKKVNKAYKYCQQRGDFVWKESKKIIALKDKGREDKRKMTSLWNEILASSSLAASMQDIYDAISQNKIAVLQLETAEGTVTHSVQIPLPFHVPDIPQDNDTDAQALWLTTANAFLDVDEDADETGYLDRHFALLLMEDEKKILSELQADPDETTLSMIEFVRHCKPTLSFHQVGQQSNNILTPAQVRKFAQHFIFWRRAIAIPPLHARDIYILSPNCDLSRLPQAAARWARQFPLAPALPNFLADLSVAPRPYKINCPSKAHRPLYMTMLAWLMRGGWVTQLCTFAYVVVWPEIIYEVEYALEAENIARAKRAETQGGEPGSLDSTNTASSSSNTTTMGGEESPDISRHPSLSFDSPPTEPLGLNIMNSISDLASSTATVRDLTLSPTQSEPPTSPSTVTTAIPVHSYAPSRTSSALHLPALTHHHHHHSSTTTPAEAAAEKARLERLASRAARDLADKATAHARKAVPRATAHPSINDAPHLAGTSPHVILDAKKATGRESLYLDAIGRRLLRAAGGAVSSHAARNTNISSRGSQPGGTASRQGAGAKDGPGGGKDWDERVAAAWPLFWKYFNGRCALERIALQEDMKRKDAWNLLTGMSEYLLTVRHW</sequence>
<accession>A0A1J7J6B9</accession>
<dbReference type="PANTHER" id="PTHR13153:SF5">
    <property type="entry name" value="GATOR COMPLEX PROTEIN NPRL3"/>
    <property type="match status" value="1"/>
</dbReference>
<feature type="region of interest" description="Disordered" evidence="6">
    <location>
        <begin position="552"/>
        <end position="599"/>
    </location>
</feature>
<feature type="compositionally biased region" description="Basic and acidic residues" evidence="6">
    <location>
        <begin position="152"/>
        <end position="164"/>
    </location>
</feature>
<feature type="region of interest" description="Disordered" evidence="6">
    <location>
        <begin position="148"/>
        <end position="188"/>
    </location>
</feature>
<dbReference type="Pfam" id="PF24064">
    <property type="entry name" value="HTH_NPRL3"/>
    <property type="match status" value="1"/>
</dbReference>
<dbReference type="InterPro" id="IPR005365">
    <property type="entry name" value="Npr3"/>
</dbReference>
<organism evidence="8 9">
    <name type="scientific">Coniochaeta ligniaria NRRL 30616</name>
    <dbReference type="NCBI Taxonomy" id="1408157"/>
    <lineage>
        <taxon>Eukaryota</taxon>
        <taxon>Fungi</taxon>
        <taxon>Dikarya</taxon>
        <taxon>Ascomycota</taxon>
        <taxon>Pezizomycotina</taxon>
        <taxon>Sordariomycetes</taxon>
        <taxon>Sordariomycetidae</taxon>
        <taxon>Coniochaetales</taxon>
        <taxon>Coniochaetaceae</taxon>
        <taxon>Coniochaeta</taxon>
    </lineage>
</organism>
<dbReference type="GO" id="GO:1904262">
    <property type="term" value="P:negative regulation of TORC1 signaling"/>
    <property type="evidence" value="ECO:0007669"/>
    <property type="project" value="TreeGrafter"/>
</dbReference>
<dbReference type="GO" id="GO:0010508">
    <property type="term" value="P:positive regulation of autophagy"/>
    <property type="evidence" value="ECO:0007669"/>
    <property type="project" value="TreeGrafter"/>
</dbReference>
<comment type="subcellular location">
    <subcellularLocation>
        <location evidence="5">Vacuole membrane</location>
        <topology evidence="5">Peripheral membrane protein</topology>
    </subcellularLocation>
</comment>
<keyword evidence="5" id="KW-0469">Meiosis</keyword>
<evidence type="ECO:0000256" key="6">
    <source>
        <dbReference type="SAM" id="MobiDB-lite"/>
    </source>
</evidence>
<keyword evidence="5" id="KW-0732">Signal</keyword>
<dbReference type="GO" id="GO:0038202">
    <property type="term" value="P:TORC1 signaling"/>
    <property type="evidence" value="ECO:0007669"/>
    <property type="project" value="TreeGrafter"/>
</dbReference>
<dbReference type="GO" id="GO:0034198">
    <property type="term" value="P:cellular response to amino acid starvation"/>
    <property type="evidence" value="ECO:0007669"/>
    <property type="project" value="TreeGrafter"/>
</dbReference>
<keyword evidence="9" id="KW-1185">Reference proteome</keyword>
<evidence type="ECO:0000256" key="1">
    <source>
        <dbReference type="ARBA" id="ARBA00010546"/>
    </source>
</evidence>
<feature type="compositionally biased region" description="Low complexity" evidence="6">
    <location>
        <begin position="564"/>
        <end position="576"/>
    </location>
</feature>
<dbReference type="GO" id="GO:1990130">
    <property type="term" value="C:GATOR1 complex"/>
    <property type="evidence" value="ECO:0007669"/>
    <property type="project" value="TreeGrafter"/>
</dbReference>
<dbReference type="GO" id="GO:0005774">
    <property type="term" value="C:vacuolar membrane"/>
    <property type="evidence" value="ECO:0007669"/>
    <property type="project" value="UniProtKB-SubCell"/>
</dbReference>